<sequence>MEVLTDSDLNKLSCLLNALFSSSKLISPESSVSVSRNSAAARSSTVSSLSSDGASSRQHLSIMRISS</sequence>
<evidence type="ECO:0000313" key="2">
    <source>
        <dbReference type="EMBL" id="RNA29808.1"/>
    </source>
</evidence>
<gene>
    <name evidence="2" type="ORF">BpHYR1_053182</name>
</gene>
<accession>A0A3M7S2E7</accession>
<evidence type="ECO:0000256" key="1">
    <source>
        <dbReference type="SAM" id="MobiDB-lite"/>
    </source>
</evidence>
<protein>
    <submittedName>
        <fullName evidence="2">Uncharacterized protein</fullName>
    </submittedName>
</protein>
<proteinExistence type="predicted"/>
<dbReference type="Proteomes" id="UP000276133">
    <property type="component" value="Unassembled WGS sequence"/>
</dbReference>
<keyword evidence="3" id="KW-1185">Reference proteome</keyword>
<dbReference type="AlphaFoldDB" id="A0A3M7S2E7"/>
<reference evidence="2 3" key="1">
    <citation type="journal article" date="2018" name="Sci. Rep.">
        <title>Genomic signatures of local adaptation to the degree of environmental predictability in rotifers.</title>
        <authorList>
            <person name="Franch-Gras L."/>
            <person name="Hahn C."/>
            <person name="Garcia-Roger E.M."/>
            <person name="Carmona M.J."/>
            <person name="Serra M."/>
            <person name="Gomez A."/>
        </authorList>
    </citation>
    <scope>NUCLEOTIDE SEQUENCE [LARGE SCALE GENOMIC DNA]</scope>
    <source>
        <strain evidence="2">HYR1</strain>
    </source>
</reference>
<dbReference type="EMBL" id="REGN01002161">
    <property type="protein sequence ID" value="RNA29808.1"/>
    <property type="molecule type" value="Genomic_DNA"/>
</dbReference>
<feature type="region of interest" description="Disordered" evidence="1">
    <location>
        <begin position="43"/>
        <end position="67"/>
    </location>
</feature>
<organism evidence="2 3">
    <name type="scientific">Brachionus plicatilis</name>
    <name type="common">Marine rotifer</name>
    <name type="synonym">Brachionus muelleri</name>
    <dbReference type="NCBI Taxonomy" id="10195"/>
    <lineage>
        <taxon>Eukaryota</taxon>
        <taxon>Metazoa</taxon>
        <taxon>Spiralia</taxon>
        <taxon>Gnathifera</taxon>
        <taxon>Rotifera</taxon>
        <taxon>Eurotatoria</taxon>
        <taxon>Monogononta</taxon>
        <taxon>Pseudotrocha</taxon>
        <taxon>Ploima</taxon>
        <taxon>Brachionidae</taxon>
        <taxon>Brachionus</taxon>
    </lineage>
</organism>
<comment type="caution">
    <text evidence="2">The sequence shown here is derived from an EMBL/GenBank/DDBJ whole genome shotgun (WGS) entry which is preliminary data.</text>
</comment>
<evidence type="ECO:0000313" key="3">
    <source>
        <dbReference type="Proteomes" id="UP000276133"/>
    </source>
</evidence>
<feature type="compositionally biased region" description="Low complexity" evidence="1">
    <location>
        <begin position="43"/>
        <end position="57"/>
    </location>
</feature>
<name>A0A3M7S2E7_BRAPC</name>